<dbReference type="AlphaFoldDB" id="A0A6M0RQS6"/>
<accession>A0A6M0RQS6</accession>
<dbReference type="InterPro" id="IPR043519">
    <property type="entry name" value="NT_sf"/>
</dbReference>
<organism evidence="1 2">
    <name type="scientific">Adonisia turfae CCMR0081</name>
    <dbReference type="NCBI Taxonomy" id="2292702"/>
    <lineage>
        <taxon>Bacteria</taxon>
        <taxon>Bacillati</taxon>
        <taxon>Cyanobacteriota</taxon>
        <taxon>Adonisia</taxon>
        <taxon>Adonisia turfae</taxon>
    </lineage>
</organism>
<proteinExistence type="predicted"/>
<keyword evidence="2" id="KW-1185">Reference proteome</keyword>
<evidence type="ECO:0000313" key="1">
    <source>
        <dbReference type="EMBL" id="NEZ58133.1"/>
    </source>
</evidence>
<dbReference type="Gene3D" id="3.30.460.10">
    <property type="entry name" value="Beta Polymerase, domain 2"/>
    <property type="match status" value="1"/>
</dbReference>
<protein>
    <submittedName>
        <fullName evidence="1">Uncharacterized protein</fullName>
    </submittedName>
</protein>
<reference evidence="1 2" key="1">
    <citation type="journal article" date="2020" name="Microb. Ecol.">
        <title>Ecogenomics of the Marine Benthic Filamentous Cyanobacterium Adonisia.</title>
        <authorList>
            <person name="Walter J.M."/>
            <person name="Coutinho F.H."/>
            <person name="Leomil L."/>
            <person name="Hargreaves P.I."/>
            <person name="Campeao M.E."/>
            <person name="Vieira V.V."/>
            <person name="Silva B.S."/>
            <person name="Fistarol G.O."/>
            <person name="Salomon P.S."/>
            <person name="Sawabe T."/>
            <person name="Mino S."/>
            <person name="Hosokawa M."/>
            <person name="Miyashita H."/>
            <person name="Maruyama F."/>
            <person name="van Verk M.C."/>
            <person name="Dutilh B.E."/>
            <person name="Thompson C.C."/>
            <person name="Thompson F.L."/>
        </authorList>
    </citation>
    <scope>NUCLEOTIDE SEQUENCE [LARGE SCALE GENOMIC DNA]</scope>
    <source>
        <strain evidence="1 2">CCMR0081</strain>
    </source>
</reference>
<dbReference type="EMBL" id="QXHD01000004">
    <property type="protein sequence ID" value="NEZ58133.1"/>
    <property type="molecule type" value="Genomic_DNA"/>
</dbReference>
<evidence type="ECO:0000313" key="2">
    <source>
        <dbReference type="Proteomes" id="UP000481033"/>
    </source>
</evidence>
<name>A0A6M0RQS6_9CYAN</name>
<dbReference type="RefSeq" id="WP_163700460.1">
    <property type="nucleotide sequence ID" value="NZ_QXHD01000004.1"/>
</dbReference>
<dbReference type="Proteomes" id="UP000481033">
    <property type="component" value="Unassembled WGS sequence"/>
</dbReference>
<gene>
    <name evidence="1" type="ORF">DXZ20_21285</name>
</gene>
<sequence length="261" mass="29678">MEIRRTTLRNRIVSALSNALSTLPFVLAGWEGGSAAFDLVDEYSDIDLNFLLDGANAEEPFYAAVQLALEEVSPVVACHSEPPGRYFKLAASGDFLLVDVCVFQKGDYVEYLDPERHGKLQPLFDKGEWLRFKPSERDSQETRRAKRSQDLEEWFSVSQSFVQKAIDRGQEAEALAAFWGYTLKPLVELLRMRYCSTRWDFGMRYLQRDLPGPVYNQLRDIMFVGEPSDLKEHHAKAVVWGQLLLQELELSRAGDPPPKAG</sequence>
<comment type="caution">
    <text evidence="1">The sequence shown here is derived from an EMBL/GenBank/DDBJ whole genome shotgun (WGS) entry which is preliminary data.</text>
</comment>